<evidence type="ECO:0008006" key="3">
    <source>
        <dbReference type="Google" id="ProtNLM"/>
    </source>
</evidence>
<dbReference type="InterPro" id="IPR019675">
    <property type="entry name" value="DUF2550"/>
</dbReference>
<name>A0A2C8B6Q2_9ACTN</name>
<dbReference type="AlphaFoldDB" id="A0A2C8B6Q2"/>
<accession>A0A2C8B6Q2</accession>
<organism evidence="1 2">
    <name type="scientific">Propionibacterium freudenreichii</name>
    <dbReference type="NCBI Taxonomy" id="1744"/>
    <lineage>
        <taxon>Bacteria</taxon>
        <taxon>Bacillati</taxon>
        <taxon>Actinomycetota</taxon>
        <taxon>Actinomycetes</taxon>
        <taxon>Propionibacteriales</taxon>
        <taxon>Propionibacteriaceae</taxon>
        <taxon>Propionibacterium</taxon>
    </lineage>
</organism>
<dbReference type="Proteomes" id="UP000250080">
    <property type="component" value="Chromosome I"/>
</dbReference>
<evidence type="ECO:0000313" key="1">
    <source>
        <dbReference type="EMBL" id="SCQ78697.1"/>
    </source>
</evidence>
<reference evidence="1 2" key="1">
    <citation type="submission" date="2016-09" db="EMBL/GenBank/DDBJ databases">
        <authorList>
            <person name="Laine KS P."/>
        </authorList>
    </citation>
    <scope>NUCLEOTIDE SEQUENCE [LARGE SCALE GENOMIC DNA]</scope>
    <source>
        <strain evidence="1">PFRJS-23</strain>
    </source>
</reference>
<evidence type="ECO:0000313" key="2">
    <source>
        <dbReference type="Proteomes" id="UP000250080"/>
    </source>
</evidence>
<dbReference type="EMBL" id="LT618793">
    <property type="protein sequence ID" value="SCQ78697.1"/>
    <property type="molecule type" value="Genomic_DNA"/>
</dbReference>
<dbReference type="Pfam" id="PF10739">
    <property type="entry name" value="DUF2550"/>
    <property type="match status" value="1"/>
</dbReference>
<proteinExistence type="predicted"/>
<gene>
    <name evidence="1" type="ORF">PFR_JS23_1184</name>
</gene>
<protein>
    <recommendedName>
        <fullName evidence="3">Secreted protein</fullName>
    </recommendedName>
</protein>
<sequence length="152" mass="16721">MIAALEIVAAVLALAVVASLGVLIARRQWLLSREGIFSCEVRQRLPRNGSRWVPGVARYSGNSLLWYKMLSASFRPTLVIRRRGARLTDHRAPSPQDGLLAVNSHRIVRLEVHTPGGAEHVMELGLAPESLMGLMAWLEAGPPGGESYREFD</sequence>
<dbReference type="RefSeq" id="WP_036941284.1">
    <property type="nucleotide sequence ID" value="NZ_CCYS01000037.1"/>
</dbReference>